<dbReference type="NCBIfam" id="TIGR01730">
    <property type="entry name" value="RND_mfp"/>
    <property type="match status" value="1"/>
</dbReference>
<dbReference type="Gene3D" id="1.10.287.470">
    <property type="entry name" value="Helix hairpin bin"/>
    <property type="match status" value="1"/>
</dbReference>
<dbReference type="Proteomes" id="UP000278398">
    <property type="component" value="Unassembled WGS sequence"/>
</dbReference>
<evidence type="ECO:0000259" key="4">
    <source>
        <dbReference type="Pfam" id="PF25973"/>
    </source>
</evidence>
<dbReference type="InterPro" id="IPR058647">
    <property type="entry name" value="BSH_CzcB-like"/>
</dbReference>
<feature type="domain" description="CzcB-like barrel-sandwich hybrid" evidence="4">
    <location>
        <begin position="108"/>
        <end position="247"/>
    </location>
</feature>
<comment type="caution">
    <text evidence="5">The sequence shown here is derived from an EMBL/GenBank/DDBJ whole genome shotgun (WGS) entry which is preliminary data.</text>
</comment>
<keyword evidence="6" id="KW-1185">Reference proteome</keyword>
<protein>
    <submittedName>
        <fullName evidence="5">Efflux RND transporter periplasmic adaptor subunit</fullName>
    </submittedName>
</protein>
<evidence type="ECO:0000256" key="3">
    <source>
        <dbReference type="SAM" id="Phobius"/>
    </source>
</evidence>
<feature type="transmembrane region" description="Helical" evidence="3">
    <location>
        <begin position="55"/>
        <end position="72"/>
    </location>
</feature>
<reference evidence="5 6" key="1">
    <citation type="submission" date="2018-12" db="EMBL/GenBank/DDBJ databases">
        <title>Mesorhizobium carbonis sp. nov., isolated from coal mine water.</title>
        <authorList>
            <person name="Xin W."/>
            <person name="Xu Z."/>
            <person name="Xiang F."/>
            <person name="Zhang J."/>
            <person name="Xi L."/>
            <person name="Liu J."/>
        </authorList>
    </citation>
    <scope>NUCLEOTIDE SEQUENCE [LARGE SCALE GENOMIC DNA]</scope>
    <source>
        <strain evidence="5 6">B2.3</strain>
    </source>
</reference>
<evidence type="ECO:0000313" key="5">
    <source>
        <dbReference type="EMBL" id="RST81023.1"/>
    </source>
</evidence>
<keyword evidence="3" id="KW-0472">Membrane</keyword>
<sequence>MSNLQIELTATPEGANRTKRDGASGALVSSGQTALVAPHAKPGNRPKRSSWRQRGLWIGLAAAGGIGGWFFYAQPWQASVPAVSVEIVAPGPVTRVLAVNGRIAALRSVAVKSTVAGTLVAALAEEGNTVLRGAVLARLDDTSQQAAVRQATAALDQQLLAEAQAGAALKRTEALAGNVSRVALDDARSAADRAAQEVGRLRALVDQAQFQLTKFSIVAPIAGTILTRGVEPGQVVDLATTLFTLGDLSELVVETDVDESYATQIRTGMPAVLQLTGDDRKLDGTVSFVAPVVEPDTGGLAVKIAFAEAQAAPVGLTVTANIIVDRRDAAISAPRVALVTADAGLSVFVVEGEKAKRVPVEVIDWPADRLIVTDGLKAGDRLITDADNLADGQAVRTAGQ</sequence>
<evidence type="ECO:0000256" key="1">
    <source>
        <dbReference type="ARBA" id="ARBA00009477"/>
    </source>
</evidence>
<organism evidence="5 6">
    <name type="scientific">Aquibium carbonis</name>
    <dbReference type="NCBI Taxonomy" id="2495581"/>
    <lineage>
        <taxon>Bacteria</taxon>
        <taxon>Pseudomonadati</taxon>
        <taxon>Pseudomonadota</taxon>
        <taxon>Alphaproteobacteria</taxon>
        <taxon>Hyphomicrobiales</taxon>
        <taxon>Phyllobacteriaceae</taxon>
        <taxon>Aquibium</taxon>
    </lineage>
</organism>
<keyword evidence="3" id="KW-0812">Transmembrane</keyword>
<dbReference type="InterPro" id="IPR006143">
    <property type="entry name" value="RND_pump_MFP"/>
</dbReference>
<dbReference type="Gene3D" id="2.40.50.100">
    <property type="match status" value="1"/>
</dbReference>
<dbReference type="SUPFAM" id="SSF111369">
    <property type="entry name" value="HlyD-like secretion proteins"/>
    <property type="match status" value="1"/>
</dbReference>
<dbReference type="OrthoDB" id="9791520at2"/>
<dbReference type="EMBL" id="RWKW01000133">
    <property type="protein sequence ID" value="RST81023.1"/>
    <property type="molecule type" value="Genomic_DNA"/>
</dbReference>
<dbReference type="AlphaFoldDB" id="A0A429YHZ4"/>
<proteinExistence type="inferred from homology"/>
<feature type="region of interest" description="Disordered" evidence="2">
    <location>
        <begin position="1"/>
        <end position="49"/>
    </location>
</feature>
<dbReference type="GO" id="GO:1990281">
    <property type="term" value="C:efflux pump complex"/>
    <property type="evidence" value="ECO:0007669"/>
    <property type="project" value="TreeGrafter"/>
</dbReference>
<dbReference type="GO" id="GO:0015562">
    <property type="term" value="F:efflux transmembrane transporter activity"/>
    <property type="evidence" value="ECO:0007669"/>
    <property type="project" value="TreeGrafter"/>
</dbReference>
<comment type="similarity">
    <text evidence="1">Belongs to the membrane fusion protein (MFP) (TC 8.A.1) family.</text>
</comment>
<evidence type="ECO:0000313" key="6">
    <source>
        <dbReference type="Proteomes" id="UP000278398"/>
    </source>
</evidence>
<evidence type="ECO:0000256" key="2">
    <source>
        <dbReference type="SAM" id="MobiDB-lite"/>
    </source>
</evidence>
<name>A0A429YHZ4_9HYPH</name>
<dbReference type="PANTHER" id="PTHR30469:SF15">
    <property type="entry name" value="HLYD FAMILY OF SECRETION PROTEINS"/>
    <property type="match status" value="1"/>
</dbReference>
<keyword evidence="3" id="KW-1133">Transmembrane helix</keyword>
<dbReference type="PANTHER" id="PTHR30469">
    <property type="entry name" value="MULTIDRUG RESISTANCE PROTEIN MDTA"/>
    <property type="match status" value="1"/>
</dbReference>
<dbReference type="Gene3D" id="2.40.30.170">
    <property type="match status" value="1"/>
</dbReference>
<dbReference type="Gene3D" id="2.40.420.20">
    <property type="match status" value="1"/>
</dbReference>
<dbReference type="Pfam" id="PF25973">
    <property type="entry name" value="BSH_CzcB"/>
    <property type="match status" value="1"/>
</dbReference>
<gene>
    <name evidence="5" type="ORF">EJC49_24230</name>
</gene>
<accession>A0A429YHZ4</accession>